<evidence type="ECO:0000313" key="1">
    <source>
        <dbReference type="EMBL" id="TGY66662.1"/>
    </source>
</evidence>
<dbReference type="AlphaFoldDB" id="A0A4S2FCX8"/>
<reference evidence="1 2" key="1">
    <citation type="submission" date="2019-04" db="EMBL/GenBank/DDBJ databases">
        <title>Microbes associate with the intestines of laboratory mice.</title>
        <authorList>
            <person name="Navarre W."/>
            <person name="Wong E."/>
            <person name="Huang K."/>
            <person name="Tropini C."/>
            <person name="Ng K."/>
            <person name="Yu B."/>
        </authorList>
    </citation>
    <scope>NUCLEOTIDE SEQUENCE [LARGE SCALE GENOMIC DNA]</scope>
    <source>
        <strain evidence="1 2">NM22_B1</strain>
    </source>
</reference>
<comment type="caution">
    <text evidence="1">The sequence shown here is derived from an EMBL/GenBank/DDBJ whole genome shotgun (WGS) entry which is preliminary data.</text>
</comment>
<sequence>MITLYHGSTLKIEQPLANAGRADLDFGQGFYLTSLRSQAEQWAMRMQLIRAQETAWLNVYEFDKKAVFSDGYYRCLSFDAYDRSWLDFIVASRKGKEPWKGYDVIEGGVANDKVIDTVEDYLNGTITVEQALGQLVYAKPNHQICLLNQELIDHHLYYMDSLPLMTE</sequence>
<organism evidence="1 2">
    <name type="scientific">Phocaeicola sartorii</name>
    <dbReference type="NCBI Taxonomy" id="671267"/>
    <lineage>
        <taxon>Bacteria</taxon>
        <taxon>Pseudomonadati</taxon>
        <taxon>Bacteroidota</taxon>
        <taxon>Bacteroidia</taxon>
        <taxon>Bacteroidales</taxon>
        <taxon>Bacteroidaceae</taxon>
        <taxon>Phocaeicola</taxon>
    </lineage>
</organism>
<dbReference type="Pfam" id="PF13151">
    <property type="entry name" value="DUF3990"/>
    <property type="match status" value="1"/>
</dbReference>
<gene>
    <name evidence="1" type="ORF">E5339_20790</name>
</gene>
<protein>
    <submittedName>
        <fullName evidence="1">DUF3990 domain-containing protein</fullName>
    </submittedName>
</protein>
<evidence type="ECO:0000313" key="2">
    <source>
        <dbReference type="Proteomes" id="UP000310760"/>
    </source>
</evidence>
<accession>A0A4S2FCX8</accession>
<name>A0A4S2FCX8_9BACT</name>
<dbReference type="InterPro" id="IPR025051">
    <property type="entry name" value="DUF3990"/>
</dbReference>
<proteinExistence type="predicted"/>
<dbReference type="Proteomes" id="UP000310760">
    <property type="component" value="Unassembled WGS sequence"/>
</dbReference>
<dbReference type="EMBL" id="SRYJ01000079">
    <property type="protein sequence ID" value="TGY66662.1"/>
    <property type="molecule type" value="Genomic_DNA"/>
</dbReference>
<dbReference type="RefSeq" id="WP_135952773.1">
    <property type="nucleotide sequence ID" value="NZ_CAONFL010000074.1"/>
</dbReference>